<evidence type="ECO:0000256" key="7">
    <source>
        <dbReference type="SAM" id="MobiDB-lite"/>
    </source>
</evidence>
<dbReference type="InterPro" id="IPR007627">
    <property type="entry name" value="RNA_pol_sigma70_r2"/>
</dbReference>
<dbReference type="GO" id="GO:0016987">
    <property type="term" value="F:sigma factor activity"/>
    <property type="evidence" value="ECO:0007669"/>
    <property type="project" value="UniProtKB-KW"/>
</dbReference>
<dbReference type="InterPro" id="IPR039425">
    <property type="entry name" value="RNA_pol_sigma-70-like"/>
</dbReference>
<keyword evidence="4 6" id="KW-0238">DNA-binding</keyword>
<keyword evidence="11" id="KW-1185">Reference proteome</keyword>
<evidence type="ECO:0000256" key="5">
    <source>
        <dbReference type="ARBA" id="ARBA00023163"/>
    </source>
</evidence>
<dbReference type="CDD" id="cd06171">
    <property type="entry name" value="Sigma70_r4"/>
    <property type="match status" value="1"/>
</dbReference>
<dbReference type="Pfam" id="PF04542">
    <property type="entry name" value="Sigma70_r2"/>
    <property type="match status" value="1"/>
</dbReference>
<dbReference type="HOGENOM" id="CLU_047691_9_3_6"/>
<dbReference type="AlphaFoldDB" id="Q2S7W8"/>
<comment type="similarity">
    <text evidence="1 6">Belongs to the sigma-70 factor family. ECF subfamily.</text>
</comment>
<keyword evidence="2 6" id="KW-0805">Transcription regulation</keyword>
<dbReference type="InterPro" id="IPR036388">
    <property type="entry name" value="WH-like_DNA-bd_sf"/>
</dbReference>
<organism evidence="10 11">
    <name type="scientific">Hahella chejuensis (strain KCTC 2396)</name>
    <dbReference type="NCBI Taxonomy" id="349521"/>
    <lineage>
        <taxon>Bacteria</taxon>
        <taxon>Pseudomonadati</taxon>
        <taxon>Pseudomonadota</taxon>
        <taxon>Gammaproteobacteria</taxon>
        <taxon>Oceanospirillales</taxon>
        <taxon>Hahellaceae</taxon>
        <taxon>Hahella</taxon>
    </lineage>
</organism>
<protein>
    <recommendedName>
        <fullName evidence="6">RNA polymerase sigma factor</fullName>
    </recommendedName>
</protein>
<dbReference type="Proteomes" id="UP000000238">
    <property type="component" value="Chromosome"/>
</dbReference>
<dbReference type="SUPFAM" id="SSF88946">
    <property type="entry name" value="Sigma2 domain of RNA polymerase sigma factors"/>
    <property type="match status" value="1"/>
</dbReference>
<dbReference type="InterPro" id="IPR013249">
    <property type="entry name" value="RNA_pol_sigma70_r4_t2"/>
</dbReference>
<keyword evidence="3 6" id="KW-0731">Sigma factor</keyword>
<evidence type="ECO:0000259" key="9">
    <source>
        <dbReference type="Pfam" id="PF08281"/>
    </source>
</evidence>
<dbReference type="PANTHER" id="PTHR43133">
    <property type="entry name" value="RNA POLYMERASE ECF-TYPE SIGMA FACTO"/>
    <property type="match status" value="1"/>
</dbReference>
<dbReference type="InterPro" id="IPR013324">
    <property type="entry name" value="RNA_pol_sigma_r3/r4-like"/>
</dbReference>
<proteinExistence type="inferred from homology"/>
<dbReference type="Pfam" id="PF08281">
    <property type="entry name" value="Sigma70_r4_2"/>
    <property type="match status" value="1"/>
</dbReference>
<feature type="domain" description="RNA polymerase sigma factor 70 region 4 type 2" evidence="9">
    <location>
        <begin position="155"/>
        <end position="206"/>
    </location>
</feature>
<dbReference type="KEGG" id="hch:HCH_06622"/>
<dbReference type="InterPro" id="IPR013325">
    <property type="entry name" value="RNA_pol_sigma_r2"/>
</dbReference>
<reference evidence="10 11" key="1">
    <citation type="journal article" date="2005" name="Nucleic Acids Res.">
        <title>Genomic blueprint of Hahella chejuensis, a marine microbe producing an algicidal agent.</title>
        <authorList>
            <person name="Jeong H."/>
            <person name="Yim J.H."/>
            <person name="Lee C."/>
            <person name="Choi S.-H."/>
            <person name="Park Y.K."/>
            <person name="Yoon S.H."/>
            <person name="Hur C.-G."/>
            <person name="Kang H.-Y."/>
            <person name="Kim D."/>
            <person name="Lee H.H."/>
            <person name="Park K.H."/>
            <person name="Park S.-H."/>
            <person name="Park H.-S."/>
            <person name="Lee H.K."/>
            <person name="Oh T.K."/>
            <person name="Kim J.F."/>
        </authorList>
    </citation>
    <scope>NUCLEOTIDE SEQUENCE [LARGE SCALE GENOMIC DNA]</scope>
    <source>
        <strain evidence="10 11">KCTC 2396</strain>
    </source>
</reference>
<dbReference type="NCBIfam" id="TIGR02937">
    <property type="entry name" value="sigma70-ECF"/>
    <property type="match status" value="1"/>
</dbReference>
<dbReference type="PANTHER" id="PTHR43133:SF62">
    <property type="entry name" value="RNA POLYMERASE SIGMA FACTOR SIGZ"/>
    <property type="match status" value="1"/>
</dbReference>
<evidence type="ECO:0000313" key="11">
    <source>
        <dbReference type="Proteomes" id="UP000000238"/>
    </source>
</evidence>
<evidence type="ECO:0000256" key="2">
    <source>
        <dbReference type="ARBA" id="ARBA00023015"/>
    </source>
</evidence>
<feature type="domain" description="RNA polymerase sigma-70 region 2" evidence="8">
    <location>
        <begin position="55"/>
        <end position="122"/>
    </location>
</feature>
<dbReference type="GO" id="GO:0000428">
    <property type="term" value="C:DNA-directed RNA polymerase complex"/>
    <property type="evidence" value="ECO:0007669"/>
    <property type="project" value="UniProtKB-KW"/>
</dbReference>
<dbReference type="GO" id="GO:0006352">
    <property type="term" value="P:DNA-templated transcription initiation"/>
    <property type="evidence" value="ECO:0007669"/>
    <property type="project" value="InterPro"/>
</dbReference>
<evidence type="ECO:0000259" key="8">
    <source>
        <dbReference type="Pfam" id="PF04542"/>
    </source>
</evidence>
<dbReference type="Gene3D" id="1.10.10.10">
    <property type="entry name" value="Winged helix-like DNA-binding domain superfamily/Winged helix DNA-binding domain"/>
    <property type="match status" value="1"/>
</dbReference>
<dbReference type="STRING" id="349521.HCH_06622"/>
<dbReference type="PROSITE" id="PS01063">
    <property type="entry name" value="SIGMA70_ECF"/>
    <property type="match status" value="1"/>
</dbReference>
<dbReference type="InterPro" id="IPR000838">
    <property type="entry name" value="RNA_pol_sigma70_ECF_CS"/>
</dbReference>
<evidence type="ECO:0000256" key="6">
    <source>
        <dbReference type="RuleBase" id="RU000716"/>
    </source>
</evidence>
<evidence type="ECO:0000256" key="4">
    <source>
        <dbReference type="ARBA" id="ARBA00023125"/>
    </source>
</evidence>
<keyword evidence="5 6" id="KW-0804">Transcription</keyword>
<dbReference type="EMBL" id="CP000155">
    <property type="protein sequence ID" value="ABC33256.1"/>
    <property type="molecule type" value="Genomic_DNA"/>
</dbReference>
<dbReference type="eggNOG" id="COG1595">
    <property type="taxonomic scope" value="Bacteria"/>
</dbReference>
<evidence type="ECO:0000256" key="3">
    <source>
        <dbReference type="ARBA" id="ARBA00023082"/>
    </source>
</evidence>
<dbReference type="Gene3D" id="1.10.1740.10">
    <property type="match status" value="1"/>
</dbReference>
<dbReference type="SUPFAM" id="SSF88659">
    <property type="entry name" value="Sigma3 and sigma4 domains of RNA polymerase sigma factors"/>
    <property type="match status" value="1"/>
</dbReference>
<evidence type="ECO:0000256" key="1">
    <source>
        <dbReference type="ARBA" id="ARBA00010641"/>
    </source>
</evidence>
<evidence type="ECO:0000313" key="10">
    <source>
        <dbReference type="EMBL" id="ABC33256.1"/>
    </source>
</evidence>
<keyword evidence="10" id="KW-0240">DNA-directed RNA polymerase</keyword>
<accession>Q2S7W8</accession>
<feature type="region of interest" description="Disordered" evidence="7">
    <location>
        <begin position="12"/>
        <end position="32"/>
    </location>
</feature>
<dbReference type="InterPro" id="IPR014284">
    <property type="entry name" value="RNA_pol_sigma-70_dom"/>
</dbReference>
<gene>
    <name evidence="10" type="ordered locus">HCH_06622</name>
</gene>
<name>Q2S7W8_HAHCH</name>
<sequence>MQVSNNVIVLPINRKMDPNQQDPDAGEDSASSRDVLAPLIEAVAAQRDRDAFRQLFQAFAPKVKAYAIKQGMLEHAEELVQEVMVNVWRRAAQFDRDKAAASTWLFAIARNARIDLLRKLGRSSQETQVETDYLWSLPGSDEPTGAFQQAVIVRNIRQSLGELPQEQRDVIAKVYLEDKSHQRVAEELSLPLGTVKSRVRLALQKLKVILQEREKAV</sequence>
<dbReference type="OrthoDB" id="9784272at2"/>
<dbReference type="RefSeq" id="WP_011400308.1">
    <property type="nucleotide sequence ID" value="NC_007645.1"/>
</dbReference>
<dbReference type="GO" id="GO:0003677">
    <property type="term" value="F:DNA binding"/>
    <property type="evidence" value="ECO:0007669"/>
    <property type="project" value="UniProtKB-KW"/>
</dbReference>